<dbReference type="PRINTS" id="PR01023">
    <property type="entry name" value="NAFLGMOTY"/>
</dbReference>
<dbReference type="PRINTS" id="PR01021">
    <property type="entry name" value="OMPADOMAIN"/>
</dbReference>
<protein>
    <submittedName>
        <fullName evidence="6">Outer membrane protein OmpA</fullName>
    </submittedName>
</protein>
<dbReference type="AlphaFoldDB" id="A0A1I1JW80"/>
<evidence type="ECO:0000313" key="6">
    <source>
        <dbReference type="EMBL" id="SFC52232.1"/>
    </source>
</evidence>
<evidence type="ECO:0000313" key="7">
    <source>
        <dbReference type="Proteomes" id="UP000199046"/>
    </source>
</evidence>
<dbReference type="InterPro" id="IPR006665">
    <property type="entry name" value="OmpA-like"/>
</dbReference>
<gene>
    <name evidence="6" type="ORF">SAMN05421848_1777</name>
</gene>
<dbReference type="InterPro" id="IPR039567">
    <property type="entry name" value="Gly-zipper"/>
</dbReference>
<dbReference type="PANTHER" id="PTHR30329:SF21">
    <property type="entry name" value="LIPOPROTEIN YIAD-RELATED"/>
    <property type="match status" value="1"/>
</dbReference>
<dbReference type="SUPFAM" id="SSF103088">
    <property type="entry name" value="OmpA-like"/>
    <property type="match status" value="1"/>
</dbReference>
<dbReference type="Gene3D" id="3.30.1330.60">
    <property type="entry name" value="OmpA-like domain"/>
    <property type="match status" value="1"/>
</dbReference>
<evidence type="ECO:0000256" key="4">
    <source>
        <dbReference type="PROSITE-ProRule" id="PRU00473"/>
    </source>
</evidence>
<evidence type="ECO:0000256" key="2">
    <source>
        <dbReference type="ARBA" id="ARBA00023136"/>
    </source>
</evidence>
<dbReference type="Pfam" id="PF00691">
    <property type="entry name" value="OmpA"/>
    <property type="match status" value="1"/>
</dbReference>
<dbReference type="STRING" id="402385.SAMN05421848_1777"/>
<dbReference type="PANTHER" id="PTHR30329">
    <property type="entry name" value="STATOR ELEMENT OF FLAGELLAR MOTOR COMPLEX"/>
    <property type="match status" value="1"/>
</dbReference>
<name>A0A1I1JW80_9GAMM</name>
<evidence type="ECO:0000256" key="3">
    <source>
        <dbReference type="ARBA" id="ARBA00023237"/>
    </source>
</evidence>
<dbReference type="InterPro" id="IPR006664">
    <property type="entry name" value="OMP_bac"/>
</dbReference>
<organism evidence="6 7">
    <name type="scientific">Kushneria avicenniae</name>
    <dbReference type="NCBI Taxonomy" id="402385"/>
    <lineage>
        <taxon>Bacteria</taxon>
        <taxon>Pseudomonadati</taxon>
        <taxon>Pseudomonadota</taxon>
        <taxon>Gammaproteobacteria</taxon>
        <taxon>Oceanospirillales</taxon>
        <taxon>Halomonadaceae</taxon>
        <taxon>Kushneria</taxon>
    </lineage>
</organism>
<keyword evidence="7" id="KW-1185">Reference proteome</keyword>
<keyword evidence="2 4" id="KW-0472">Membrane</keyword>
<keyword evidence="3" id="KW-0998">Cell outer membrane</keyword>
<dbReference type="PROSITE" id="PS51123">
    <property type="entry name" value="OMPA_2"/>
    <property type="match status" value="1"/>
</dbReference>
<feature type="domain" description="OmpA-like" evidence="5">
    <location>
        <begin position="113"/>
        <end position="230"/>
    </location>
</feature>
<evidence type="ECO:0000259" key="5">
    <source>
        <dbReference type="PROSITE" id="PS51123"/>
    </source>
</evidence>
<sequence length="232" mass="24026">MPRTVFTGEQDVKKSIWMAAPLAVVMAATGCTTTNPYTNEQQTSSLAKGAGIGALVGGVAGATKSGNHRLDKTLIGAAVGAAAGGGVGYYMDAQEAKLRREMQGTGVSVNRVGDQIQLNMPSAITFGSDSSELSSQIHAPLDGVIKVLGEYPDTLVNIAGYTDSTGAAAYNQRLSELRAQAVGNYLARGGVNFNRLIIQGYGASNYVASNDTPEGRAQNRRVTVTLVPNGNG</sequence>
<dbReference type="Proteomes" id="UP000199046">
    <property type="component" value="Unassembled WGS sequence"/>
</dbReference>
<evidence type="ECO:0000256" key="1">
    <source>
        <dbReference type="ARBA" id="ARBA00004442"/>
    </source>
</evidence>
<proteinExistence type="predicted"/>
<dbReference type="InterPro" id="IPR036737">
    <property type="entry name" value="OmpA-like_sf"/>
</dbReference>
<comment type="subcellular location">
    <subcellularLocation>
        <location evidence="1">Cell outer membrane</location>
    </subcellularLocation>
</comment>
<dbReference type="CDD" id="cd07185">
    <property type="entry name" value="OmpA_C-like"/>
    <property type="match status" value="1"/>
</dbReference>
<dbReference type="Pfam" id="PF13488">
    <property type="entry name" value="Gly-zipper_Omp"/>
    <property type="match status" value="1"/>
</dbReference>
<dbReference type="PROSITE" id="PS51257">
    <property type="entry name" value="PROKAR_LIPOPROTEIN"/>
    <property type="match status" value="1"/>
</dbReference>
<accession>A0A1I1JW80</accession>
<dbReference type="GO" id="GO:0009279">
    <property type="term" value="C:cell outer membrane"/>
    <property type="evidence" value="ECO:0007669"/>
    <property type="project" value="UniProtKB-SubCell"/>
</dbReference>
<dbReference type="EMBL" id="FOLY01000003">
    <property type="protein sequence ID" value="SFC52232.1"/>
    <property type="molecule type" value="Genomic_DNA"/>
</dbReference>
<reference evidence="7" key="1">
    <citation type="submission" date="2016-10" db="EMBL/GenBank/DDBJ databases">
        <authorList>
            <person name="Varghese N."/>
            <person name="Submissions S."/>
        </authorList>
    </citation>
    <scope>NUCLEOTIDE SEQUENCE [LARGE SCALE GENOMIC DNA]</scope>
    <source>
        <strain evidence="7">DSM 23439</strain>
    </source>
</reference>
<dbReference type="InterPro" id="IPR050330">
    <property type="entry name" value="Bact_OuterMem_StrucFunc"/>
</dbReference>